<keyword evidence="2" id="KW-1185">Reference proteome</keyword>
<comment type="caution">
    <text evidence="1">The sequence shown here is derived from an EMBL/GenBank/DDBJ whole genome shotgun (WGS) entry which is preliminary data.</text>
</comment>
<evidence type="ECO:0000313" key="1">
    <source>
        <dbReference type="EMBL" id="KAJ7625835.1"/>
    </source>
</evidence>
<organism evidence="1 2">
    <name type="scientific">Roridomyces roridus</name>
    <dbReference type="NCBI Taxonomy" id="1738132"/>
    <lineage>
        <taxon>Eukaryota</taxon>
        <taxon>Fungi</taxon>
        <taxon>Dikarya</taxon>
        <taxon>Basidiomycota</taxon>
        <taxon>Agaricomycotina</taxon>
        <taxon>Agaricomycetes</taxon>
        <taxon>Agaricomycetidae</taxon>
        <taxon>Agaricales</taxon>
        <taxon>Marasmiineae</taxon>
        <taxon>Mycenaceae</taxon>
        <taxon>Roridomyces</taxon>
    </lineage>
</organism>
<accession>A0AAD7BN74</accession>
<gene>
    <name evidence="1" type="ORF">FB45DRAFT_1060451</name>
</gene>
<dbReference type="AlphaFoldDB" id="A0AAD7BN74"/>
<sequence length="295" mass="33145">MVLTRRQWTALSSISRLPNVELLTEIIDNVPAETHDLASICRVSKLLHALTLPFLNRDVVLVIYRARFVAFCSGLVENPTRGSAIRSFAIRGDTCASYLSVPALYPKLHLLYFPGLLTCKLSIIAIPSSYYTPSKQFLSRHKTLTSLFFHLGAEPSVPIPAISLPKLRHLEGPSHIFKDVVSQNISAMRVFWSDRSGIPSADLIDETVSRLKELTNPTAPFISYQDLVRMRETDCVAVLISLSHHMQHTTSLCVRAEDMKRIISLVSRLPRFSRLEYIALECEFRHSTAKTLAKG</sequence>
<proteinExistence type="predicted"/>
<dbReference type="EMBL" id="JARKIF010000012">
    <property type="protein sequence ID" value="KAJ7625835.1"/>
    <property type="molecule type" value="Genomic_DNA"/>
</dbReference>
<reference evidence="1" key="1">
    <citation type="submission" date="2023-03" db="EMBL/GenBank/DDBJ databases">
        <title>Massive genome expansion in bonnet fungi (Mycena s.s.) driven by repeated elements and novel gene families across ecological guilds.</title>
        <authorList>
            <consortium name="Lawrence Berkeley National Laboratory"/>
            <person name="Harder C.B."/>
            <person name="Miyauchi S."/>
            <person name="Viragh M."/>
            <person name="Kuo A."/>
            <person name="Thoen E."/>
            <person name="Andreopoulos B."/>
            <person name="Lu D."/>
            <person name="Skrede I."/>
            <person name="Drula E."/>
            <person name="Henrissat B."/>
            <person name="Morin E."/>
            <person name="Kohler A."/>
            <person name="Barry K."/>
            <person name="LaButti K."/>
            <person name="Morin E."/>
            <person name="Salamov A."/>
            <person name="Lipzen A."/>
            <person name="Mereny Z."/>
            <person name="Hegedus B."/>
            <person name="Baldrian P."/>
            <person name="Stursova M."/>
            <person name="Weitz H."/>
            <person name="Taylor A."/>
            <person name="Grigoriev I.V."/>
            <person name="Nagy L.G."/>
            <person name="Martin F."/>
            <person name="Kauserud H."/>
        </authorList>
    </citation>
    <scope>NUCLEOTIDE SEQUENCE</scope>
    <source>
        <strain evidence="1">9284</strain>
    </source>
</reference>
<name>A0AAD7BN74_9AGAR</name>
<dbReference type="Proteomes" id="UP001221142">
    <property type="component" value="Unassembled WGS sequence"/>
</dbReference>
<evidence type="ECO:0008006" key="3">
    <source>
        <dbReference type="Google" id="ProtNLM"/>
    </source>
</evidence>
<evidence type="ECO:0000313" key="2">
    <source>
        <dbReference type="Proteomes" id="UP001221142"/>
    </source>
</evidence>
<protein>
    <recommendedName>
        <fullName evidence="3">F-box domain-containing protein</fullName>
    </recommendedName>
</protein>